<keyword evidence="2" id="KW-1185">Reference proteome</keyword>
<dbReference type="EMBL" id="CM039428">
    <property type="protein sequence ID" value="KAI4351219.1"/>
    <property type="molecule type" value="Genomic_DNA"/>
</dbReference>
<protein>
    <submittedName>
        <fullName evidence="1">Uncharacterized protein</fullName>
    </submittedName>
</protein>
<evidence type="ECO:0000313" key="1">
    <source>
        <dbReference type="EMBL" id="KAI4351219.1"/>
    </source>
</evidence>
<comment type="caution">
    <text evidence="1">The sequence shown here is derived from an EMBL/GenBank/DDBJ whole genome shotgun (WGS) entry which is preliminary data.</text>
</comment>
<evidence type="ECO:0000313" key="2">
    <source>
        <dbReference type="Proteomes" id="UP000828941"/>
    </source>
</evidence>
<gene>
    <name evidence="1" type="ORF">L6164_005597</name>
</gene>
<dbReference type="Proteomes" id="UP000828941">
    <property type="component" value="Chromosome 3"/>
</dbReference>
<proteinExistence type="predicted"/>
<reference evidence="1 2" key="1">
    <citation type="journal article" date="2022" name="DNA Res.">
        <title>Chromosomal-level genome assembly of the orchid tree Bauhinia variegata (Leguminosae; Cercidoideae) supports the allotetraploid origin hypothesis of Bauhinia.</title>
        <authorList>
            <person name="Zhong Y."/>
            <person name="Chen Y."/>
            <person name="Zheng D."/>
            <person name="Pang J."/>
            <person name="Liu Y."/>
            <person name="Luo S."/>
            <person name="Meng S."/>
            <person name="Qian L."/>
            <person name="Wei D."/>
            <person name="Dai S."/>
            <person name="Zhou R."/>
        </authorList>
    </citation>
    <scope>NUCLEOTIDE SEQUENCE [LARGE SCALE GENOMIC DNA]</scope>
    <source>
        <strain evidence="1">BV-YZ2020</strain>
    </source>
</reference>
<organism evidence="1 2">
    <name type="scientific">Bauhinia variegata</name>
    <name type="common">Purple orchid tree</name>
    <name type="synonym">Phanera variegata</name>
    <dbReference type="NCBI Taxonomy" id="167791"/>
    <lineage>
        <taxon>Eukaryota</taxon>
        <taxon>Viridiplantae</taxon>
        <taxon>Streptophyta</taxon>
        <taxon>Embryophyta</taxon>
        <taxon>Tracheophyta</taxon>
        <taxon>Spermatophyta</taxon>
        <taxon>Magnoliopsida</taxon>
        <taxon>eudicotyledons</taxon>
        <taxon>Gunneridae</taxon>
        <taxon>Pentapetalae</taxon>
        <taxon>rosids</taxon>
        <taxon>fabids</taxon>
        <taxon>Fabales</taxon>
        <taxon>Fabaceae</taxon>
        <taxon>Cercidoideae</taxon>
        <taxon>Cercideae</taxon>
        <taxon>Bauhiniinae</taxon>
        <taxon>Bauhinia</taxon>
    </lineage>
</organism>
<sequence>MNNGTINSTYHNNDSLDGGFSDAIIFTLGTFFLFLTCLWASCRLNLHLIVFHVLSGQEQQTGAAADHSAEVNNRVKGLDEAIIHGYPKILYSQVQNGDSVSSCCSICLVDFKEDDELRMLPDCGHFYHVNCIDSWLKLHPTCPICRNLPVRASESSMPAEEVSLRVE</sequence>
<accession>A0ACB9PT81</accession>
<name>A0ACB9PT81_BAUVA</name>